<dbReference type="InterPro" id="IPR004360">
    <property type="entry name" value="Glyas_Fos-R_dOase_dom"/>
</dbReference>
<dbReference type="Gene3D" id="3.10.180.10">
    <property type="entry name" value="2,3-Dihydroxybiphenyl 1,2-Dioxygenase, domain 1"/>
    <property type="match status" value="1"/>
</dbReference>
<gene>
    <name evidence="2" type="ORF">K788_00003000</name>
</gene>
<dbReference type="InterPro" id="IPR029068">
    <property type="entry name" value="Glyas_Bleomycin-R_OHBP_Dase"/>
</dbReference>
<dbReference type="EMBL" id="CP012747">
    <property type="protein sequence ID" value="ALL68376.1"/>
    <property type="molecule type" value="Genomic_DNA"/>
</dbReference>
<dbReference type="AlphaFoldDB" id="A0A0P0RHW1"/>
<dbReference type="Proteomes" id="UP000019146">
    <property type="component" value="Chromosome 2"/>
</dbReference>
<dbReference type="PROSITE" id="PS51819">
    <property type="entry name" value="VOC"/>
    <property type="match status" value="1"/>
</dbReference>
<accession>A0A0P0RHW1</accession>
<reference evidence="2 3" key="1">
    <citation type="journal article" date="2014" name="Genome Announc.">
        <title>Draft Genome Sequence of the Haloacid-Degrading Burkholderia caribensis Strain MBA4.</title>
        <authorList>
            <person name="Pan Y."/>
            <person name="Kong K.F."/>
            <person name="Tsang J.S."/>
        </authorList>
    </citation>
    <scope>NUCLEOTIDE SEQUENCE [LARGE SCALE GENOMIC DNA]</scope>
    <source>
        <strain evidence="2 3">MBA4</strain>
    </source>
</reference>
<dbReference type="InterPro" id="IPR037523">
    <property type="entry name" value="VOC_core"/>
</dbReference>
<dbReference type="RefSeq" id="WP_035998323.1">
    <property type="nucleotide sequence ID" value="NZ_CP012747.1"/>
</dbReference>
<organism evidence="2 3">
    <name type="scientific">Paraburkholderia caribensis MBA4</name>
    <dbReference type="NCBI Taxonomy" id="1323664"/>
    <lineage>
        <taxon>Bacteria</taxon>
        <taxon>Pseudomonadati</taxon>
        <taxon>Pseudomonadota</taxon>
        <taxon>Betaproteobacteria</taxon>
        <taxon>Burkholderiales</taxon>
        <taxon>Burkholderiaceae</taxon>
        <taxon>Paraburkholderia</taxon>
    </lineage>
</organism>
<evidence type="ECO:0000259" key="1">
    <source>
        <dbReference type="PROSITE" id="PS51819"/>
    </source>
</evidence>
<dbReference type="GO" id="GO:0016829">
    <property type="term" value="F:lyase activity"/>
    <property type="evidence" value="ECO:0007669"/>
    <property type="project" value="UniProtKB-KW"/>
</dbReference>
<protein>
    <submittedName>
        <fullName evidence="2">Lactoylglutathione lyase</fullName>
    </submittedName>
</protein>
<dbReference type="GeneID" id="69972095"/>
<evidence type="ECO:0000313" key="2">
    <source>
        <dbReference type="EMBL" id="ALL68376.1"/>
    </source>
</evidence>
<keyword evidence="2" id="KW-0456">Lyase</keyword>
<name>A0A0P0RHW1_9BURK</name>
<dbReference type="KEGG" id="bcai:K788_00003000"/>
<dbReference type="Pfam" id="PF00903">
    <property type="entry name" value="Glyoxalase"/>
    <property type="match status" value="1"/>
</dbReference>
<dbReference type="SUPFAM" id="SSF54593">
    <property type="entry name" value="Glyoxalase/Bleomycin resistance protein/Dihydroxybiphenyl dioxygenase"/>
    <property type="match status" value="1"/>
</dbReference>
<sequence length="137" mass="15470">MDIAPKTVGIDHVGLTVLNLDLTRRFFVECLGWKQVGERPDYPAAFLSDGHALLTFWQVTAEKDCVEFDRKANVGLHHLALKVGSEDGLNDVLKRVTAWPGVRVEFEPEFLGQGPKKHMMFYEPGGIRIEFDFDPRG</sequence>
<feature type="domain" description="VOC" evidence="1">
    <location>
        <begin position="9"/>
        <end position="134"/>
    </location>
</feature>
<proteinExistence type="predicted"/>
<evidence type="ECO:0000313" key="3">
    <source>
        <dbReference type="Proteomes" id="UP000019146"/>
    </source>
</evidence>